<dbReference type="EMBL" id="SZQA01000019">
    <property type="protein sequence ID" value="TKK86808.1"/>
    <property type="molecule type" value="Genomic_DNA"/>
</dbReference>
<gene>
    <name evidence="2" type="ORF">FDA94_20330</name>
</gene>
<dbReference type="OrthoDB" id="115252at2"/>
<proteinExistence type="predicted"/>
<dbReference type="InterPro" id="IPR011009">
    <property type="entry name" value="Kinase-like_dom_sf"/>
</dbReference>
<keyword evidence="3" id="KW-1185">Reference proteome</keyword>
<dbReference type="Proteomes" id="UP000308705">
    <property type="component" value="Unassembled WGS sequence"/>
</dbReference>
<evidence type="ECO:0000313" key="3">
    <source>
        <dbReference type="Proteomes" id="UP000308705"/>
    </source>
</evidence>
<dbReference type="SUPFAM" id="SSF56112">
    <property type="entry name" value="Protein kinase-like (PK-like)"/>
    <property type="match status" value="1"/>
</dbReference>
<organism evidence="2 3">
    <name type="scientific">Herbidospora galbida</name>
    <dbReference type="NCBI Taxonomy" id="2575442"/>
    <lineage>
        <taxon>Bacteria</taxon>
        <taxon>Bacillati</taxon>
        <taxon>Actinomycetota</taxon>
        <taxon>Actinomycetes</taxon>
        <taxon>Streptosporangiales</taxon>
        <taxon>Streptosporangiaceae</taxon>
        <taxon>Herbidospora</taxon>
    </lineage>
</organism>
<protein>
    <recommendedName>
        <fullName evidence="1">Aminoglycoside phosphotransferase domain-containing protein</fullName>
    </recommendedName>
</protein>
<reference evidence="2 3" key="1">
    <citation type="submission" date="2019-04" db="EMBL/GenBank/DDBJ databases">
        <title>Herbidospora sp. NEAU-GS14.nov., a novel actinomycete isolated from soil.</title>
        <authorList>
            <person name="Han L."/>
        </authorList>
    </citation>
    <scope>NUCLEOTIDE SEQUENCE [LARGE SCALE GENOMIC DNA]</scope>
    <source>
        <strain evidence="2 3">NEAU-GS14</strain>
    </source>
</reference>
<dbReference type="Gene3D" id="3.90.1200.10">
    <property type="match status" value="1"/>
</dbReference>
<name>A0A4U3MC23_9ACTN</name>
<dbReference type="RefSeq" id="WP_137248657.1">
    <property type="nucleotide sequence ID" value="NZ_SZQA01000019.1"/>
</dbReference>
<dbReference type="InterPro" id="IPR002575">
    <property type="entry name" value="Aminoglycoside_PTrfase"/>
</dbReference>
<comment type="caution">
    <text evidence="2">The sequence shown here is derived from an EMBL/GenBank/DDBJ whole genome shotgun (WGS) entry which is preliminary data.</text>
</comment>
<feature type="domain" description="Aminoglycoside phosphotransferase" evidence="1">
    <location>
        <begin position="175"/>
        <end position="230"/>
    </location>
</feature>
<sequence>MSFVRYPPGRANVWIPVGDARSAAAGLSLLTFSKPLPLLAQRILHRAVLVAGPWLLPGRRERWAPPVERWEQILAEVSEVVGPVDEVALYLRPQASRPGAAALLIQKGRPVGFLKVREGLDREAQVLRLLDGGDGFRVPVVLGEGPSWLLISAMEPVPARPVRKIDVVDLTGRIQRLLAGLPKPAGTPGHWLPMHGDLTPWNLRRTRGRVPWLIDWEDAAWAPPGADEVYYRAAETTLFGVDPVPTGYAEAAAHWEAVISKRHDDLPLNGGMLAALEVLSRPSSR</sequence>
<accession>A0A4U3MC23</accession>
<dbReference type="Pfam" id="PF01636">
    <property type="entry name" value="APH"/>
    <property type="match status" value="1"/>
</dbReference>
<evidence type="ECO:0000313" key="2">
    <source>
        <dbReference type="EMBL" id="TKK86808.1"/>
    </source>
</evidence>
<dbReference type="AlphaFoldDB" id="A0A4U3MC23"/>
<evidence type="ECO:0000259" key="1">
    <source>
        <dbReference type="Pfam" id="PF01636"/>
    </source>
</evidence>